<proteinExistence type="predicted"/>
<dbReference type="RefSeq" id="XP_022157273.1">
    <property type="nucleotide sequence ID" value="XM_022301581.1"/>
</dbReference>
<reference evidence="2" key="1">
    <citation type="submission" date="2025-08" db="UniProtKB">
        <authorList>
            <consortium name="RefSeq"/>
        </authorList>
    </citation>
    <scope>IDENTIFICATION</scope>
    <source>
        <strain evidence="2">OHB3-1</strain>
    </source>
</reference>
<dbReference type="GeneID" id="111024021"/>
<keyword evidence="1" id="KW-1185">Reference proteome</keyword>
<evidence type="ECO:0000313" key="2">
    <source>
        <dbReference type="RefSeq" id="XP_022157273.1"/>
    </source>
</evidence>
<accession>A0A6J1DSY1</accession>
<protein>
    <submittedName>
        <fullName evidence="2">Uncharacterized protein LOC111024021 isoform X1</fullName>
    </submittedName>
</protein>
<name>A0A6J1DSY1_MOMCH</name>
<organism evidence="1 2">
    <name type="scientific">Momordica charantia</name>
    <name type="common">Bitter gourd</name>
    <name type="synonym">Balsam pear</name>
    <dbReference type="NCBI Taxonomy" id="3673"/>
    <lineage>
        <taxon>Eukaryota</taxon>
        <taxon>Viridiplantae</taxon>
        <taxon>Streptophyta</taxon>
        <taxon>Embryophyta</taxon>
        <taxon>Tracheophyta</taxon>
        <taxon>Spermatophyta</taxon>
        <taxon>Magnoliopsida</taxon>
        <taxon>eudicotyledons</taxon>
        <taxon>Gunneridae</taxon>
        <taxon>Pentapetalae</taxon>
        <taxon>rosids</taxon>
        <taxon>fabids</taxon>
        <taxon>Cucurbitales</taxon>
        <taxon>Cucurbitaceae</taxon>
        <taxon>Momordiceae</taxon>
        <taxon>Momordica</taxon>
    </lineage>
</organism>
<sequence>MMKLETCHQTLFRPALVSVLSLCLSQCSPRSVSFRWLLSIIELMAFRRSESRKCNDRQILRVSTAVVHPSRHQLTASAMASSTRVSPFSGDDVALAAAGFARGISLLVSGGGSDFLTGIRISMRSIELE</sequence>
<evidence type="ECO:0000313" key="1">
    <source>
        <dbReference type="Proteomes" id="UP000504603"/>
    </source>
</evidence>
<dbReference type="KEGG" id="mcha:111024021"/>
<dbReference type="Proteomes" id="UP000504603">
    <property type="component" value="Unplaced"/>
</dbReference>
<dbReference type="AlphaFoldDB" id="A0A6J1DSY1"/>
<gene>
    <name evidence="2" type="primary">LOC111024021</name>
</gene>